<dbReference type="Proteomes" id="UP000095350">
    <property type="component" value="Unassembled WGS sequence"/>
</dbReference>
<dbReference type="OrthoDB" id="9808061at2"/>
<dbReference type="EMBL" id="QRQN01000027">
    <property type="protein sequence ID" value="RHN04217.1"/>
    <property type="molecule type" value="Genomic_DNA"/>
</dbReference>
<accession>A0A173VN18</accession>
<evidence type="ECO:0000313" key="4">
    <source>
        <dbReference type="Proteomes" id="UP000283586"/>
    </source>
</evidence>
<dbReference type="AlphaFoldDB" id="A0A173VN18"/>
<reference evidence="1 3" key="1">
    <citation type="submission" date="2015-09" db="EMBL/GenBank/DDBJ databases">
        <authorList>
            <consortium name="Pathogen Informatics"/>
        </authorList>
    </citation>
    <scope>NUCLEOTIDE SEQUENCE [LARGE SCALE GENOMIC DNA]</scope>
    <source>
        <strain evidence="1 3">2789STDY5834960</strain>
    </source>
</reference>
<protein>
    <recommendedName>
        <fullName evidence="5">IS66 family insertion sequence element accessory protein TnpB</fullName>
    </recommendedName>
</protein>
<evidence type="ECO:0000313" key="1">
    <source>
        <dbReference type="EMBL" id="CUN28611.1"/>
    </source>
</evidence>
<dbReference type="PaxDb" id="166486-ERS852572_03221"/>
<evidence type="ECO:0000313" key="2">
    <source>
        <dbReference type="EMBL" id="RHN04217.1"/>
    </source>
</evidence>
<dbReference type="Proteomes" id="UP000283586">
    <property type="component" value="Unassembled WGS sequence"/>
</dbReference>
<dbReference type="STRING" id="166486.ERS852572_03221"/>
<dbReference type="EMBL" id="CYXZ01000030">
    <property type="protein sequence ID" value="CUN28611.1"/>
    <property type="molecule type" value="Genomic_DNA"/>
</dbReference>
<dbReference type="RefSeq" id="WP_055195668.1">
    <property type="nucleotide sequence ID" value="NZ_CABIYH010000030.1"/>
</dbReference>
<evidence type="ECO:0008006" key="5">
    <source>
        <dbReference type="Google" id="ProtNLM"/>
    </source>
</evidence>
<proteinExistence type="predicted"/>
<gene>
    <name evidence="2" type="ORF">DWZ31_16985</name>
    <name evidence="1" type="ORF">ERS852572_03221</name>
</gene>
<organism evidence="1 3">
    <name type="scientific">Roseburia intestinalis</name>
    <dbReference type="NCBI Taxonomy" id="166486"/>
    <lineage>
        <taxon>Bacteria</taxon>
        <taxon>Bacillati</taxon>
        <taxon>Bacillota</taxon>
        <taxon>Clostridia</taxon>
        <taxon>Lachnospirales</taxon>
        <taxon>Lachnospiraceae</taxon>
        <taxon>Roseburia</taxon>
    </lineage>
</organism>
<sequence length="131" mass="14710">MKSQTSQVARSCRIREWAAMVQECRNRPNGMSVDEWCRANNITKANYYYRLAQVRKACLDSIPSDSVEHEIIPVPMELMHTESVSTAVDSNSALMDESFLDISANGMTIRVTEQTSGFLLKKVLGVLAHVE</sequence>
<name>A0A173VN18_9FIRM</name>
<evidence type="ECO:0000313" key="3">
    <source>
        <dbReference type="Proteomes" id="UP000095350"/>
    </source>
</evidence>
<reference evidence="2 4" key="2">
    <citation type="submission" date="2018-08" db="EMBL/GenBank/DDBJ databases">
        <title>A genome reference for cultivated species of the human gut microbiota.</title>
        <authorList>
            <person name="Zou Y."/>
            <person name="Xue W."/>
            <person name="Luo G."/>
        </authorList>
    </citation>
    <scope>NUCLEOTIDE SEQUENCE [LARGE SCALE GENOMIC DNA]</scope>
    <source>
        <strain evidence="2 4">AF31-21AC</strain>
    </source>
</reference>